<comment type="caution">
    <text evidence="2">The sequence shown here is derived from an EMBL/GenBank/DDBJ whole genome shotgun (WGS) entry which is preliminary data.</text>
</comment>
<dbReference type="EMBL" id="JANLCM010000002">
    <property type="protein sequence ID" value="MCS5720149.1"/>
    <property type="molecule type" value="Genomic_DNA"/>
</dbReference>
<evidence type="ECO:0000313" key="3">
    <source>
        <dbReference type="Proteomes" id="UP001165584"/>
    </source>
</evidence>
<proteinExistence type="predicted"/>
<protein>
    <submittedName>
        <fullName evidence="2">Uncharacterized protein</fullName>
    </submittedName>
</protein>
<gene>
    <name evidence="2" type="ORF">N1027_18615</name>
</gene>
<sequence>MPHTILLHADADTVQDYVLTRSIMRFSRGAPPEEWKFEHREVRLASGPQWNEINAFLFDYTVARIVVATDRQPPHHLPEQVTFVDHFLDAIRASAATSAHKLWSARQADRLTAPDSTTVALVSLLLTPPGTEDRAALMHRLPPPYREAGSGSGAPDGPGAPGTLSAAE</sequence>
<accession>A0ABT2GVA9</accession>
<name>A0ABT2GVA9_9MICO</name>
<dbReference type="RefSeq" id="WP_259510027.1">
    <property type="nucleotide sequence ID" value="NZ_JANLCM010000002.1"/>
</dbReference>
<organism evidence="2 3">
    <name type="scientific">Herbiconiux aconitum</name>
    <dbReference type="NCBI Taxonomy" id="2970913"/>
    <lineage>
        <taxon>Bacteria</taxon>
        <taxon>Bacillati</taxon>
        <taxon>Actinomycetota</taxon>
        <taxon>Actinomycetes</taxon>
        <taxon>Micrococcales</taxon>
        <taxon>Microbacteriaceae</taxon>
        <taxon>Herbiconiux</taxon>
    </lineage>
</organism>
<keyword evidence="3" id="KW-1185">Reference proteome</keyword>
<evidence type="ECO:0000313" key="2">
    <source>
        <dbReference type="EMBL" id="MCS5720149.1"/>
    </source>
</evidence>
<reference evidence="2" key="1">
    <citation type="submission" date="2022-08" db="EMBL/GenBank/DDBJ databases">
        <authorList>
            <person name="Deng Y."/>
            <person name="Han X.-F."/>
            <person name="Zhang Y.-Q."/>
        </authorList>
    </citation>
    <scope>NUCLEOTIDE SEQUENCE</scope>
    <source>
        <strain evidence="2">CPCC 205763</strain>
    </source>
</reference>
<evidence type="ECO:0000256" key="1">
    <source>
        <dbReference type="SAM" id="MobiDB-lite"/>
    </source>
</evidence>
<feature type="region of interest" description="Disordered" evidence="1">
    <location>
        <begin position="140"/>
        <end position="168"/>
    </location>
</feature>
<dbReference type="Proteomes" id="UP001165584">
    <property type="component" value="Unassembled WGS sequence"/>
</dbReference>
<feature type="compositionally biased region" description="Gly residues" evidence="1">
    <location>
        <begin position="150"/>
        <end position="160"/>
    </location>
</feature>